<proteinExistence type="predicted"/>
<organism evidence="1 2">
    <name type="scientific">Campylobacter jejuni subsp. jejuni 2008-988</name>
    <dbReference type="NCBI Taxonomy" id="889253"/>
    <lineage>
        <taxon>Bacteria</taxon>
        <taxon>Pseudomonadati</taxon>
        <taxon>Campylobacterota</taxon>
        <taxon>Epsilonproteobacteria</taxon>
        <taxon>Campylobacterales</taxon>
        <taxon>Campylobacteraceae</taxon>
        <taxon>Campylobacter</taxon>
    </lineage>
</organism>
<dbReference type="EMBL" id="AIOS01000134">
    <property type="protein sequence ID" value="EIB50962.1"/>
    <property type="molecule type" value="Genomic_DNA"/>
</dbReference>
<accession>A0ABC9QJ62</accession>
<feature type="non-terminal residue" evidence="1">
    <location>
        <position position="1"/>
    </location>
</feature>
<gene>
    <name evidence="1" type="ORF">cje154_09831</name>
</gene>
<name>A0ABC9QJ62_CAMJU</name>
<sequence length="39" mass="4324">TLSLSLIQTKKLLNFTKINDRKCVASDCLMLKSNANKVA</sequence>
<evidence type="ECO:0000313" key="1">
    <source>
        <dbReference type="EMBL" id="EIB50962.1"/>
    </source>
</evidence>
<comment type="caution">
    <text evidence="1">The sequence shown here is derived from an EMBL/GenBank/DDBJ whole genome shotgun (WGS) entry which is preliminary data.</text>
</comment>
<dbReference type="Proteomes" id="UP000003238">
    <property type="component" value="Unassembled WGS sequence"/>
</dbReference>
<dbReference type="AlphaFoldDB" id="A0ABC9QJ62"/>
<evidence type="ECO:0000313" key="2">
    <source>
        <dbReference type="Proteomes" id="UP000003238"/>
    </source>
</evidence>
<protein>
    <submittedName>
        <fullName evidence="1">Uncharacterized protein</fullName>
    </submittedName>
</protein>
<reference evidence="1 2" key="1">
    <citation type="submission" date="2010-10" db="EMBL/GenBank/DDBJ databases">
        <authorList>
            <person name="Richards V."/>
            <person name="Lefebure T."/>
            <person name="Suzuki H."/>
            <person name="Pavinski Bitar P."/>
            <person name="Stanhope M."/>
        </authorList>
    </citation>
    <scope>NUCLEOTIDE SEQUENCE [LARGE SCALE GENOMIC DNA]</scope>
    <source>
        <strain evidence="1 2">2008-988</strain>
    </source>
</reference>